<dbReference type="SUPFAM" id="SSF53756">
    <property type="entry name" value="UDP-Glycosyltransferase/glycogen phosphorylase"/>
    <property type="match status" value="1"/>
</dbReference>
<dbReference type="PANTHER" id="PTHR12526">
    <property type="entry name" value="GLYCOSYLTRANSFERASE"/>
    <property type="match status" value="1"/>
</dbReference>
<dbReference type="CDD" id="cd03801">
    <property type="entry name" value="GT4_PimA-like"/>
    <property type="match status" value="1"/>
</dbReference>
<reference evidence="3 4" key="1">
    <citation type="submission" date="2019-01" db="EMBL/GenBank/DDBJ databases">
        <title>Sphingorhabdus lacus sp.nov., isolated from an oligotrophic freshwater lake.</title>
        <authorList>
            <person name="Park M."/>
        </authorList>
    </citation>
    <scope>NUCLEOTIDE SEQUENCE [LARGE SCALE GENOMIC DNA]</scope>
    <source>
        <strain evidence="3 4">IMCC26285</strain>
    </source>
</reference>
<dbReference type="Gene3D" id="3.40.50.2000">
    <property type="entry name" value="Glycogen Phosphorylase B"/>
    <property type="match status" value="2"/>
</dbReference>
<dbReference type="GO" id="GO:0016757">
    <property type="term" value="F:glycosyltransferase activity"/>
    <property type="evidence" value="ECO:0007669"/>
    <property type="project" value="InterPro"/>
</dbReference>
<gene>
    <name evidence="3" type="ORF">EUU23_11215</name>
</gene>
<evidence type="ECO:0000259" key="1">
    <source>
        <dbReference type="Pfam" id="PF00534"/>
    </source>
</evidence>
<comment type="caution">
    <text evidence="3">The sequence shown here is derived from an EMBL/GenBank/DDBJ whole genome shotgun (WGS) entry which is preliminary data.</text>
</comment>
<dbReference type="OrthoDB" id="9790710at2"/>
<evidence type="ECO:0000259" key="2">
    <source>
        <dbReference type="Pfam" id="PF13439"/>
    </source>
</evidence>
<sequence>MHIVSILTSLTSGGAEMLVVNLNKEYVAAGHRSTIVTLADADSVGNSPEMEAILHQRIVDEGGEHISLHLGTSRNPIKGWRKMRHLVRQLNPDVIHAHTARALLMVMAHPGKAPVVLTHHNSKLSFPVAMFRIFDQIADAYVAISKETETIFAQNVRRPIAYIPNAASKSFSASAPRARANASAQILSVGTISAQKHYDLLVEVAVALKNRIGIAAMPKFMIAGNGVDLENMRMLAQERGVADHVHFLGERSDIAQLMQSSDLYLNSSRYEGMPVALLEAMASGLPIIATKVAGNTELVGHMENGLLCALDDAQDLAGAISKLIDDDALYSRCSAAAIERSKSFSIEATCASHLALYQKIRGA</sequence>
<organism evidence="3 4">
    <name type="scientific">Sphingorhabdus profundilacus</name>
    <dbReference type="NCBI Taxonomy" id="2509718"/>
    <lineage>
        <taxon>Bacteria</taxon>
        <taxon>Pseudomonadati</taxon>
        <taxon>Pseudomonadota</taxon>
        <taxon>Alphaproteobacteria</taxon>
        <taxon>Sphingomonadales</taxon>
        <taxon>Sphingomonadaceae</taxon>
        <taxon>Sphingorhabdus</taxon>
    </lineage>
</organism>
<keyword evidence="3" id="KW-0808">Transferase</keyword>
<proteinExistence type="predicted"/>
<dbReference type="Pfam" id="PF13439">
    <property type="entry name" value="Glyco_transf_4"/>
    <property type="match status" value="1"/>
</dbReference>
<dbReference type="Proteomes" id="UP000471147">
    <property type="component" value="Unassembled WGS sequence"/>
</dbReference>
<feature type="domain" description="Glycosyltransferase subfamily 4-like N-terminal" evidence="2">
    <location>
        <begin position="13"/>
        <end position="166"/>
    </location>
</feature>
<dbReference type="InterPro" id="IPR001296">
    <property type="entry name" value="Glyco_trans_1"/>
</dbReference>
<dbReference type="Pfam" id="PF00534">
    <property type="entry name" value="Glycos_transf_1"/>
    <property type="match status" value="1"/>
</dbReference>
<name>A0A6I4M1M9_9SPHN</name>
<dbReference type="AlphaFoldDB" id="A0A6I4M1M9"/>
<dbReference type="InterPro" id="IPR028098">
    <property type="entry name" value="Glyco_trans_4-like_N"/>
</dbReference>
<accession>A0A6I4M1M9</accession>
<evidence type="ECO:0000313" key="4">
    <source>
        <dbReference type="Proteomes" id="UP000471147"/>
    </source>
</evidence>
<feature type="domain" description="Glycosyl transferase family 1" evidence="1">
    <location>
        <begin position="183"/>
        <end position="339"/>
    </location>
</feature>
<evidence type="ECO:0000313" key="3">
    <source>
        <dbReference type="EMBL" id="MVZ98263.1"/>
    </source>
</evidence>
<dbReference type="EMBL" id="SDWJ01000002">
    <property type="protein sequence ID" value="MVZ98263.1"/>
    <property type="molecule type" value="Genomic_DNA"/>
</dbReference>
<protein>
    <submittedName>
        <fullName evidence="3">Glycosyltransferase family 1 protein</fullName>
    </submittedName>
</protein>
<keyword evidence="4" id="KW-1185">Reference proteome</keyword>
<dbReference type="RefSeq" id="WP_160354195.1">
    <property type="nucleotide sequence ID" value="NZ_SDWJ01000002.1"/>
</dbReference>